<evidence type="ECO:0008006" key="4">
    <source>
        <dbReference type="Google" id="ProtNLM"/>
    </source>
</evidence>
<organism evidence="2 3">
    <name type="scientific">Pseudo-nitzschia multistriata</name>
    <dbReference type="NCBI Taxonomy" id="183589"/>
    <lineage>
        <taxon>Eukaryota</taxon>
        <taxon>Sar</taxon>
        <taxon>Stramenopiles</taxon>
        <taxon>Ochrophyta</taxon>
        <taxon>Bacillariophyta</taxon>
        <taxon>Bacillariophyceae</taxon>
        <taxon>Bacillariophycidae</taxon>
        <taxon>Bacillariales</taxon>
        <taxon>Bacillariaceae</taxon>
        <taxon>Pseudo-nitzschia</taxon>
    </lineage>
</organism>
<keyword evidence="3" id="KW-1185">Reference proteome</keyword>
<dbReference type="Gene3D" id="3.40.30.10">
    <property type="entry name" value="Glutaredoxin"/>
    <property type="match status" value="1"/>
</dbReference>
<gene>
    <name evidence="2" type="ORF">PSNMU_V1.4_AUG-EV-PASAV3_0027470</name>
</gene>
<feature type="region of interest" description="Disordered" evidence="1">
    <location>
        <begin position="28"/>
        <end position="53"/>
    </location>
</feature>
<accession>A0A448Z213</accession>
<protein>
    <recommendedName>
        <fullName evidence="4">Thioredoxin domain-containing protein</fullName>
    </recommendedName>
</protein>
<evidence type="ECO:0000313" key="2">
    <source>
        <dbReference type="EMBL" id="VEU35999.1"/>
    </source>
</evidence>
<evidence type="ECO:0000313" key="3">
    <source>
        <dbReference type="Proteomes" id="UP000291116"/>
    </source>
</evidence>
<dbReference type="EMBL" id="CAACVS010000074">
    <property type="protein sequence ID" value="VEU35999.1"/>
    <property type="molecule type" value="Genomic_DNA"/>
</dbReference>
<name>A0A448Z213_9STRA</name>
<dbReference type="OrthoDB" id="48384at2759"/>
<feature type="compositionally biased region" description="Basic residues" evidence="1">
    <location>
        <begin position="482"/>
        <end position="493"/>
    </location>
</feature>
<feature type="region of interest" description="Disordered" evidence="1">
    <location>
        <begin position="473"/>
        <end position="493"/>
    </location>
</feature>
<dbReference type="SUPFAM" id="SSF52833">
    <property type="entry name" value="Thioredoxin-like"/>
    <property type="match status" value="1"/>
</dbReference>
<dbReference type="Proteomes" id="UP000291116">
    <property type="component" value="Unassembled WGS sequence"/>
</dbReference>
<proteinExistence type="predicted"/>
<feature type="compositionally biased region" description="Basic residues" evidence="1">
    <location>
        <begin position="28"/>
        <end position="37"/>
    </location>
</feature>
<reference evidence="2 3" key="1">
    <citation type="submission" date="2019-01" db="EMBL/GenBank/DDBJ databases">
        <authorList>
            <person name="Ferrante I. M."/>
        </authorList>
    </citation>
    <scope>NUCLEOTIDE SEQUENCE [LARGE SCALE GENOMIC DNA]</scope>
    <source>
        <strain evidence="2 3">B856</strain>
    </source>
</reference>
<feature type="region of interest" description="Disordered" evidence="1">
    <location>
        <begin position="73"/>
        <end position="99"/>
    </location>
</feature>
<sequence>MIFVATAISDGPHPKWFAQAFSVGRTSHARASARRRGSTSIRPSVLAASRPDGDNASTNEWVSYFEEVFNNSNSDLGEDDDHRGSAGSNGRTGEKEAVGFQTPVTTYANALDLLDAIDGAPPDDLTAVLFFAHYCKTCHRANIPFKQLAYEHGGSGSGSDSDSDANGSGVRFLRFETSSLSPNQFRSLGLERVPFLQIYRRGVCVASFSATKATGPTTTKMVLRSRLSEHLEACKRRSDADWSAFRRRYAGDIEANASARRRLRAELVAGGGIDADMDMDMDMGMDIDTDPGTGASQATKHERLYRSVRTLTSEAELLDLVVGDTNDSGDETLVVMFHSHFDPSCLRAQHKFRKIADERRQKHQQQDTPMASRCRMVRIESSLLSDETLNHLGIRRYPHIQIYRGAPDFGGRVTSGDVHHARTRAKECAASFSVPRSFLFGKMLHESLDAIDERTPEEWEKFYEQHGDEIEAQQAGLERIVRKTSKRHDRPGQ</sequence>
<dbReference type="InterPro" id="IPR036249">
    <property type="entry name" value="Thioredoxin-like_sf"/>
</dbReference>
<evidence type="ECO:0000256" key="1">
    <source>
        <dbReference type="SAM" id="MobiDB-lite"/>
    </source>
</evidence>
<dbReference type="AlphaFoldDB" id="A0A448Z213"/>